<dbReference type="SUPFAM" id="SSF90123">
    <property type="entry name" value="ABC transporter transmembrane region"/>
    <property type="match status" value="1"/>
</dbReference>
<dbReference type="InterPro" id="IPR011527">
    <property type="entry name" value="ABC1_TM_dom"/>
</dbReference>
<organism evidence="10 11">
    <name type="scientific">Halanaerobium saccharolyticum</name>
    <dbReference type="NCBI Taxonomy" id="43595"/>
    <lineage>
        <taxon>Bacteria</taxon>
        <taxon>Bacillati</taxon>
        <taxon>Bacillota</taxon>
        <taxon>Clostridia</taxon>
        <taxon>Halanaerobiales</taxon>
        <taxon>Halanaerobiaceae</taxon>
        <taxon>Halanaerobium</taxon>
    </lineage>
</organism>
<dbReference type="OrthoDB" id="9762778at2"/>
<dbReference type="RefSeq" id="WP_133516037.1">
    <property type="nucleotide sequence ID" value="NZ_SNWX01000031.1"/>
</dbReference>
<proteinExistence type="predicted"/>
<keyword evidence="6 7" id="KW-0472">Membrane</keyword>
<accession>A0A4R6LHZ4</accession>
<feature type="transmembrane region" description="Helical" evidence="7">
    <location>
        <begin position="12"/>
        <end position="33"/>
    </location>
</feature>
<dbReference type="AlphaFoldDB" id="A0A4R6LHZ4"/>
<dbReference type="InterPro" id="IPR039421">
    <property type="entry name" value="Type_1_exporter"/>
</dbReference>
<evidence type="ECO:0000259" key="9">
    <source>
        <dbReference type="PROSITE" id="PS50929"/>
    </source>
</evidence>
<keyword evidence="4 10" id="KW-0067">ATP-binding</keyword>
<dbReference type="PROSITE" id="PS50893">
    <property type="entry name" value="ABC_TRANSPORTER_2"/>
    <property type="match status" value="1"/>
</dbReference>
<protein>
    <submittedName>
        <fullName evidence="10">ATP-binding cassette subfamily B protein</fullName>
    </submittedName>
</protein>
<dbReference type="InterPro" id="IPR017871">
    <property type="entry name" value="ABC_transporter-like_CS"/>
</dbReference>
<dbReference type="CDD" id="cd18549">
    <property type="entry name" value="ABC_6TM_YwjA_like"/>
    <property type="match status" value="1"/>
</dbReference>
<dbReference type="Pfam" id="PF00005">
    <property type="entry name" value="ABC_tran"/>
    <property type="match status" value="1"/>
</dbReference>
<evidence type="ECO:0000256" key="1">
    <source>
        <dbReference type="ARBA" id="ARBA00004651"/>
    </source>
</evidence>
<feature type="transmembrane region" description="Helical" evidence="7">
    <location>
        <begin position="261"/>
        <end position="280"/>
    </location>
</feature>
<dbReference type="PROSITE" id="PS00211">
    <property type="entry name" value="ABC_TRANSPORTER_1"/>
    <property type="match status" value="1"/>
</dbReference>
<evidence type="ECO:0000256" key="6">
    <source>
        <dbReference type="ARBA" id="ARBA00023136"/>
    </source>
</evidence>
<comment type="caution">
    <text evidence="10">The sequence shown here is derived from an EMBL/GenBank/DDBJ whole genome shotgun (WGS) entry which is preliminary data.</text>
</comment>
<feature type="transmembrane region" description="Helical" evidence="7">
    <location>
        <begin position="54"/>
        <end position="74"/>
    </location>
</feature>
<dbReference type="InterPro" id="IPR003439">
    <property type="entry name" value="ABC_transporter-like_ATP-bd"/>
</dbReference>
<evidence type="ECO:0000313" key="11">
    <source>
        <dbReference type="Proteomes" id="UP000295064"/>
    </source>
</evidence>
<dbReference type="PROSITE" id="PS50929">
    <property type="entry name" value="ABC_TM1F"/>
    <property type="match status" value="1"/>
</dbReference>
<evidence type="ECO:0000256" key="2">
    <source>
        <dbReference type="ARBA" id="ARBA00022692"/>
    </source>
</evidence>
<dbReference type="InterPro" id="IPR036640">
    <property type="entry name" value="ABC1_TM_sf"/>
</dbReference>
<dbReference type="EMBL" id="SNWX01000031">
    <property type="protein sequence ID" value="TDO77752.1"/>
    <property type="molecule type" value="Genomic_DNA"/>
</dbReference>
<dbReference type="SMART" id="SM00382">
    <property type="entry name" value="AAA"/>
    <property type="match status" value="1"/>
</dbReference>
<dbReference type="CDD" id="cd03251">
    <property type="entry name" value="ABCC_MsbA"/>
    <property type="match status" value="1"/>
</dbReference>
<dbReference type="PANTHER" id="PTHR43394">
    <property type="entry name" value="ATP-DEPENDENT PERMEASE MDL1, MITOCHONDRIAL"/>
    <property type="match status" value="1"/>
</dbReference>
<evidence type="ECO:0000256" key="7">
    <source>
        <dbReference type="SAM" id="Phobius"/>
    </source>
</evidence>
<dbReference type="GO" id="GO:0005886">
    <property type="term" value="C:plasma membrane"/>
    <property type="evidence" value="ECO:0007669"/>
    <property type="project" value="UniProtKB-SubCell"/>
</dbReference>
<keyword evidence="5 7" id="KW-1133">Transmembrane helix</keyword>
<dbReference type="GO" id="GO:0015421">
    <property type="term" value="F:ABC-type oligopeptide transporter activity"/>
    <property type="evidence" value="ECO:0007669"/>
    <property type="project" value="TreeGrafter"/>
</dbReference>
<evidence type="ECO:0000256" key="4">
    <source>
        <dbReference type="ARBA" id="ARBA00022840"/>
    </source>
</evidence>
<evidence type="ECO:0000313" key="10">
    <source>
        <dbReference type="EMBL" id="TDO77752.1"/>
    </source>
</evidence>
<gene>
    <name evidence="10" type="ORF">DFR79_13120</name>
</gene>
<dbReference type="GO" id="GO:0005524">
    <property type="term" value="F:ATP binding"/>
    <property type="evidence" value="ECO:0007669"/>
    <property type="project" value="UniProtKB-KW"/>
</dbReference>
<dbReference type="Gene3D" id="3.40.50.300">
    <property type="entry name" value="P-loop containing nucleotide triphosphate hydrolases"/>
    <property type="match status" value="1"/>
</dbReference>
<dbReference type="Gene3D" id="1.20.1560.10">
    <property type="entry name" value="ABC transporter type 1, transmembrane domain"/>
    <property type="match status" value="1"/>
</dbReference>
<comment type="subcellular location">
    <subcellularLocation>
        <location evidence="1">Cell membrane</location>
        <topology evidence="1">Multi-pass membrane protein</topology>
    </subcellularLocation>
</comment>
<dbReference type="PANTHER" id="PTHR43394:SF1">
    <property type="entry name" value="ATP-BINDING CASSETTE SUB-FAMILY B MEMBER 10, MITOCHONDRIAL"/>
    <property type="match status" value="1"/>
</dbReference>
<keyword evidence="3" id="KW-0547">Nucleotide-binding</keyword>
<dbReference type="Proteomes" id="UP000295064">
    <property type="component" value="Unassembled WGS sequence"/>
</dbReference>
<evidence type="ECO:0000259" key="8">
    <source>
        <dbReference type="PROSITE" id="PS50893"/>
    </source>
</evidence>
<evidence type="ECO:0000256" key="5">
    <source>
        <dbReference type="ARBA" id="ARBA00022989"/>
    </source>
</evidence>
<dbReference type="FunFam" id="3.40.50.300:FF:000218">
    <property type="entry name" value="Multidrug ABC transporter ATP-binding protein"/>
    <property type="match status" value="1"/>
</dbReference>
<feature type="transmembrane region" description="Helical" evidence="7">
    <location>
        <begin position="152"/>
        <end position="170"/>
    </location>
</feature>
<reference evidence="10 11" key="1">
    <citation type="submission" date="2019-03" db="EMBL/GenBank/DDBJ databases">
        <title>Subsurface microbial communities from deep shales in Ohio and West Virginia, USA.</title>
        <authorList>
            <person name="Wrighton K."/>
        </authorList>
    </citation>
    <scope>NUCLEOTIDE SEQUENCE [LARGE SCALE GENOMIC DNA]</scope>
    <source>
        <strain evidence="10 11">MA284_T2</strain>
    </source>
</reference>
<sequence>MLKMFLNYYKNHWKLFTAELSCAVFMSGLDLVYPMFIQQLIDQHFPDRNLNMMIRISVILLVIYLLRFIFQYIVHYWGHVVGIRMETDMRSDLFTHLQKLSFKFFDNNKVGYLMSRVVNDLNNISELAHHGPEDVLISAMLLVGSFSILINMHWQLALVTFALIPIMFFFSKKLGEKMYHAFKVIREKMAEVNTIVEDSLSGIRVVKSFTNEDYENEKFCEGNHNYRRSREWAMKNMAQFHSGMNLFINLIRLSTLAAGGYFIYNGSLTAGQMVAFLFYVDMFMNPIRRLVNFNEQLQRGMSGFSRFKELLEVDPEIVDRAEASELVNVEGLIKYENVTFGYDNHGKVLTNIDIEIEPGKTVAFVGPSGAGKSTLTKLLPRFYEIDNGRLSIDNHDIRDVTLESLRRNIGIVQQDVFLFNGTVRENIAYGMADASEAEIIEAAEKANAHDFILNLSKGYGTDIGERGVKLSGGQKQRISIARSFLKNPPILILDEATSSLDNRSEKIIQESLEKLAEGRTTLVIAHRLSTVINADQIIVLTENGIVERGKHQELIQNGGEYAQLYNEHFSAELAG</sequence>
<evidence type="ECO:0000256" key="3">
    <source>
        <dbReference type="ARBA" id="ARBA00022741"/>
    </source>
</evidence>
<dbReference type="InterPro" id="IPR027417">
    <property type="entry name" value="P-loop_NTPase"/>
</dbReference>
<feature type="domain" description="ABC transmembrane type-1" evidence="9">
    <location>
        <begin position="20"/>
        <end position="299"/>
    </location>
</feature>
<dbReference type="GO" id="GO:0016887">
    <property type="term" value="F:ATP hydrolysis activity"/>
    <property type="evidence" value="ECO:0007669"/>
    <property type="project" value="InterPro"/>
</dbReference>
<keyword evidence="2 7" id="KW-0812">Transmembrane</keyword>
<dbReference type="SUPFAM" id="SSF52540">
    <property type="entry name" value="P-loop containing nucleoside triphosphate hydrolases"/>
    <property type="match status" value="1"/>
</dbReference>
<dbReference type="InterPro" id="IPR003593">
    <property type="entry name" value="AAA+_ATPase"/>
</dbReference>
<name>A0A4R6LHZ4_9FIRM</name>
<feature type="domain" description="ABC transporter" evidence="8">
    <location>
        <begin position="333"/>
        <end position="567"/>
    </location>
</feature>
<dbReference type="Pfam" id="PF00664">
    <property type="entry name" value="ABC_membrane"/>
    <property type="match status" value="1"/>
</dbReference>